<organism evidence="2 3">
    <name type="scientific">Actinomadura physcomitrii</name>
    <dbReference type="NCBI Taxonomy" id="2650748"/>
    <lineage>
        <taxon>Bacteria</taxon>
        <taxon>Bacillati</taxon>
        <taxon>Actinomycetota</taxon>
        <taxon>Actinomycetes</taxon>
        <taxon>Streptosporangiales</taxon>
        <taxon>Thermomonosporaceae</taxon>
        <taxon>Actinomadura</taxon>
    </lineage>
</organism>
<protein>
    <recommendedName>
        <fullName evidence="4">Cytochrome P450</fullName>
    </recommendedName>
</protein>
<dbReference type="GO" id="GO:0016705">
    <property type="term" value="F:oxidoreductase activity, acting on paired donors, with incorporation or reduction of molecular oxygen"/>
    <property type="evidence" value="ECO:0007669"/>
    <property type="project" value="InterPro"/>
</dbReference>
<sequence>MLTVPDGLALDEIASTCVLLLAAGHETTANLIANSVLALLRDPAQREDLAADPGRSVEELLRVEGPVRQVVRTALTDHRLGGRDVRAGEAVRVHLDAANRARGPLDLARGPLPHLAFGGGMHYRLGAALARMEAVETLPRLFARFPGMALRSYEWRDSSTVHALTHLRVSGLGRGVD</sequence>
<proteinExistence type="inferred from homology"/>
<evidence type="ECO:0000256" key="1">
    <source>
        <dbReference type="ARBA" id="ARBA00010617"/>
    </source>
</evidence>
<dbReference type="GO" id="GO:0020037">
    <property type="term" value="F:heme binding"/>
    <property type="evidence" value="ECO:0007669"/>
    <property type="project" value="InterPro"/>
</dbReference>
<dbReference type="PANTHER" id="PTHR46696:SF1">
    <property type="entry name" value="CYTOCHROME P450 YJIB-RELATED"/>
    <property type="match status" value="1"/>
</dbReference>
<dbReference type="InterPro" id="IPR002397">
    <property type="entry name" value="Cyt_P450_B"/>
</dbReference>
<dbReference type="Proteomes" id="UP000462055">
    <property type="component" value="Unassembled WGS sequence"/>
</dbReference>
<dbReference type="EMBL" id="WBMS02000022">
    <property type="protein sequence ID" value="MWA03835.1"/>
    <property type="molecule type" value="Genomic_DNA"/>
</dbReference>
<evidence type="ECO:0008006" key="4">
    <source>
        <dbReference type="Google" id="ProtNLM"/>
    </source>
</evidence>
<gene>
    <name evidence="2" type="ORF">F8568_026310</name>
</gene>
<dbReference type="RefSeq" id="WP_151596362.1">
    <property type="nucleotide sequence ID" value="NZ_WBMS02000022.1"/>
</dbReference>
<dbReference type="GO" id="GO:0004497">
    <property type="term" value="F:monooxygenase activity"/>
    <property type="evidence" value="ECO:0007669"/>
    <property type="project" value="InterPro"/>
</dbReference>
<dbReference type="AlphaFoldDB" id="A0A6I4MGY3"/>
<comment type="similarity">
    <text evidence="1">Belongs to the cytochrome P450 family.</text>
</comment>
<reference evidence="2" key="1">
    <citation type="submission" date="2019-12" db="EMBL/GenBank/DDBJ databases">
        <title>Actinomadura physcomitrii sp. nov., a novel actinomycete isolated from moss [Physcomitrium sphaericum (Ludw) Fuernr].</title>
        <authorList>
            <person name="Zhuang X."/>
        </authorList>
    </citation>
    <scope>NUCLEOTIDE SEQUENCE [LARGE SCALE GENOMIC DNA]</scope>
    <source>
        <strain evidence="2">LD22</strain>
    </source>
</reference>
<dbReference type="GO" id="GO:0005506">
    <property type="term" value="F:iron ion binding"/>
    <property type="evidence" value="ECO:0007669"/>
    <property type="project" value="InterPro"/>
</dbReference>
<dbReference type="SUPFAM" id="SSF48264">
    <property type="entry name" value="Cytochrome P450"/>
    <property type="match status" value="1"/>
</dbReference>
<evidence type="ECO:0000313" key="3">
    <source>
        <dbReference type="Proteomes" id="UP000462055"/>
    </source>
</evidence>
<accession>A0A6I4MGY3</accession>
<name>A0A6I4MGY3_9ACTN</name>
<dbReference type="PANTHER" id="PTHR46696">
    <property type="entry name" value="P450, PUTATIVE (EUROFUNG)-RELATED"/>
    <property type="match status" value="1"/>
</dbReference>
<dbReference type="PRINTS" id="PR00359">
    <property type="entry name" value="BP450"/>
</dbReference>
<dbReference type="Gene3D" id="1.10.630.10">
    <property type="entry name" value="Cytochrome P450"/>
    <property type="match status" value="1"/>
</dbReference>
<keyword evidence="3" id="KW-1185">Reference proteome</keyword>
<dbReference type="InterPro" id="IPR036396">
    <property type="entry name" value="Cyt_P450_sf"/>
</dbReference>
<comment type="caution">
    <text evidence="2">The sequence shown here is derived from an EMBL/GenBank/DDBJ whole genome shotgun (WGS) entry which is preliminary data.</text>
</comment>
<evidence type="ECO:0000313" key="2">
    <source>
        <dbReference type="EMBL" id="MWA03835.1"/>
    </source>
</evidence>